<dbReference type="InterPro" id="IPR012245">
    <property type="entry name" value="MoaB"/>
</dbReference>
<evidence type="ECO:0000256" key="5">
    <source>
        <dbReference type="ARBA" id="ARBA00023150"/>
    </source>
</evidence>
<dbReference type="FunFam" id="3.40.980.10:FF:000006">
    <property type="entry name" value="Molybdenum cofactor biosynthesis protein B"/>
    <property type="match status" value="1"/>
</dbReference>
<dbReference type="EMBL" id="MOXJ01000024">
    <property type="protein sequence ID" value="PDO09896.1"/>
    <property type="molecule type" value="Genomic_DNA"/>
</dbReference>
<comment type="caution">
    <text evidence="8">The sequence shown here is derived from an EMBL/GenBank/DDBJ whole genome shotgun (WGS) entry which is preliminary data.</text>
</comment>
<evidence type="ECO:0000256" key="4">
    <source>
        <dbReference type="ARBA" id="ARBA00015262"/>
    </source>
</evidence>
<dbReference type="PANTHER" id="PTHR43232:SF2">
    <property type="entry name" value="MOLYBDENUM COFACTOR BIOSYNTHESIS PROTEIN B"/>
    <property type="match status" value="1"/>
</dbReference>
<evidence type="ECO:0000313" key="8">
    <source>
        <dbReference type="EMBL" id="PDO09896.1"/>
    </source>
</evidence>
<proteinExistence type="inferred from homology"/>
<reference evidence="8 9" key="1">
    <citation type="submission" date="2016-12" db="EMBL/GenBank/DDBJ databases">
        <title>Candidatus Reconcilibacillus cellulovorans genome.</title>
        <authorList>
            <person name="Kolinko S."/>
            <person name="Wu Y.-W."/>
            <person name="Tachea F."/>
            <person name="Denzel E."/>
            <person name="Hiras J."/>
            <person name="Baecker N."/>
            <person name="Chan L.J."/>
            <person name="Eichorst S.A."/>
            <person name="Frey D."/>
            <person name="Adams P.D."/>
            <person name="Pray T."/>
            <person name="Tanjore D."/>
            <person name="Petzold C.J."/>
            <person name="Gladden J.M."/>
            <person name="Simmons B.A."/>
            <person name="Singer S.W."/>
        </authorList>
    </citation>
    <scope>NUCLEOTIDE SEQUENCE [LARGE SCALE GENOMIC DNA]</scope>
    <source>
        <strain evidence="8">JTherm</strain>
    </source>
</reference>
<dbReference type="PANTHER" id="PTHR43232">
    <property type="entry name" value="MOLYBDENUM COFACTOR BIOSYNTHESIS PROTEIN B"/>
    <property type="match status" value="1"/>
</dbReference>
<dbReference type="GO" id="GO:0005829">
    <property type="term" value="C:cytosol"/>
    <property type="evidence" value="ECO:0007669"/>
    <property type="project" value="TreeGrafter"/>
</dbReference>
<dbReference type="Proteomes" id="UP000243688">
    <property type="component" value="Unassembled WGS sequence"/>
</dbReference>
<dbReference type="InterPro" id="IPR036425">
    <property type="entry name" value="MoaB/Mog-like_dom_sf"/>
</dbReference>
<evidence type="ECO:0000256" key="2">
    <source>
        <dbReference type="ARBA" id="ARBA00005046"/>
    </source>
</evidence>
<dbReference type="NCBIfam" id="TIGR00177">
    <property type="entry name" value="molyb_syn"/>
    <property type="match status" value="1"/>
</dbReference>
<evidence type="ECO:0000256" key="1">
    <source>
        <dbReference type="ARBA" id="ARBA00003487"/>
    </source>
</evidence>
<dbReference type="PIRSF" id="PIRSF006443">
    <property type="entry name" value="MoaB"/>
    <property type="match status" value="1"/>
</dbReference>
<accession>A0A2A6DZA7</accession>
<dbReference type="PROSITE" id="PS01078">
    <property type="entry name" value="MOCF_BIOSYNTHESIS_1"/>
    <property type="match status" value="1"/>
</dbReference>
<dbReference type="SUPFAM" id="SSF53218">
    <property type="entry name" value="Molybdenum cofactor biosynthesis proteins"/>
    <property type="match status" value="1"/>
</dbReference>
<dbReference type="SMART" id="SM00852">
    <property type="entry name" value="MoCF_biosynth"/>
    <property type="match status" value="1"/>
</dbReference>
<dbReference type="UniPathway" id="UPA00344"/>
<evidence type="ECO:0000256" key="6">
    <source>
        <dbReference type="PIRNR" id="PIRNR006443"/>
    </source>
</evidence>
<evidence type="ECO:0000313" key="9">
    <source>
        <dbReference type="Proteomes" id="UP000243688"/>
    </source>
</evidence>
<gene>
    <name evidence="8" type="ORF">BLM47_09990</name>
</gene>
<comment type="pathway">
    <text evidence="2 6">Cofactor biosynthesis; molybdopterin biosynthesis.</text>
</comment>
<feature type="domain" description="MoaB/Mog" evidence="7">
    <location>
        <begin position="20"/>
        <end position="165"/>
    </location>
</feature>
<protein>
    <recommendedName>
        <fullName evidence="4 6">Molybdenum cofactor biosynthesis protein B</fullName>
    </recommendedName>
</protein>
<dbReference type="Gene3D" id="3.40.980.10">
    <property type="entry name" value="MoaB/Mog-like domain"/>
    <property type="match status" value="1"/>
</dbReference>
<sequence length="174" mass="18989">MNGSANDHHRADSANPVRCTVVTVSDTRTPADDRSGALMLELLREHGYETVGYRIVRDEQDAIREALGEFSARDDVDAILFNGGTGIAPRDVTIEALRPLFDKELPGFGELFRFLSFTEDVGSAAMLSRAIAGVRKGKAVFAMPGSPRAVRLAMTRLVLPELRHVVAEIRKGNP</sequence>
<organism evidence="8 9">
    <name type="scientific">Candidatus Reconcilbacillus cellulovorans</name>
    <dbReference type="NCBI Taxonomy" id="1906605"/>
    <lineage>
        <taxon>Bacteria</taxon>
        <taxon>Bacillati</taxon>
        <taxon>Bacillota</taxon>
        <taxon>Bacilli</taxon>
        <taxon>Bacillales</taxon>
        <taxon>Paenibacillaceae</taxon>
        <taxon>Candidatus Reconcilbacillus</taxon>
    </lineage>
</organism>
<dbReference type="AlphaFoldDB" id="A0A2A6DZA7"/>
<evidence type="ECO:0000256" key="3">
    <source>
        <dbReference type="ARBA" id="ARBA00006112"/>
    </source>
</evidence>
<dbReference type="Pfam" id="PF00994">
    <property type="entry name" value="MoCF_biosynth"/>
    <property type="match status" value="1"/>
</dbReference>
<dbReference type="InterPro" id="IPR008284">
    <property type="entry name" value="MoCF_biosynth_CS"/>
</dbReference>
<evidence type="ECO:0000259" key="7">
    <source>
        <dbReference type="SMART" id="SM00852"/>
    </source>
</evidence>
<dbReference type="CDD" id="cd00886">
    <property type="entry name" value="MogA_MoaB"/>
    <property type="match status" value="1"/>
</dbReference>
<dbReference type="GO" id="GO:0006777">
    <property type="term" value="P:Mo-molybdopterin cofactor biosynthetic process"/>
    <property type="evidence" value="ECO:0007669"/>
    <property type="project" value="UniProtKB-UniRule"/>
</dbReference>
<comment type="function">
    <text evidence="1 6">May be involved in the biosynthesis of molybdopterin.</text>
</comment>
<comment type="similarity">
    <text evidence="3 6">Belongs to the MoaB/Mog family.</text>
</comment>
<keyword evidence="5 6" id="KW-0501">Molybdenum cofactor biosynthesis</keyword>
<dbReference type="InterPro" id="IPR001453">
    <property type="entry name" value="MoaB/Mog_dom"/>
</dbReference>
<name>A0A2A6DZA7_9BACL</name>